<keyword evidence="4" id="KW-0675">Receptor</keyword>
<dbReference type="AlphaFoldDB" id="A0A4Z2EVA9"/>
<accession>A0A4Z2EVA9</accession>
<dbReference type="Gene3D" id="3.10.100.10">
    <property type="entry name" value="Mannose-Binding Protein A, subunit A"/>
    <property type="match status" value="1"/>
</dbReference>
<name>A0A4Z2EVA9_9TELE</name>
<feature type="domain" description="C-type lectin" evidence="3">
    <location>
        <begin position="124"/>
        <end position="265"/>
    </location>
</feature>
<dbReference type="Proteomes" id="UP000314294">
    <property type="component" value="Unassembled WGS sequence"/>
</dbReference>
<keyword evidence="2" id="KW-0472">Membrane</keyword>
<dbReference type="PANTHER" id="PTHR22803">
    <property type="entry name" value="MANNOSE, PHOSPHOLIPASE, LECTIN RECEPTOR RELATED"/>
    <property type="match status" value="1"/>
</dbReference>
<evidence type="ECO:0000256" key="1">
    <source>
        <dbReference type="ARBA" id="ARBA00023157"/>
    </source>
</evidence>
<organism evidence="4 5">
    <name type="scientific">Liparis tanakae</name>
    <name type="common">Tanaka's snailfish</name>
    <dbReference type="NCBI Taxonomy" id="230148"/>
    <lineage>
        <taxon>Eukaryota</taxon>
        <taxon>Metazoa</taxon>
        <taxon>Chordata</taxon>
        <taxon>Craniata</taxon>
        <taxon>Vertebrata</taxon>
        <taxon>Euteleostomi</taxon>
        <taxon>Actinopterygii</taxon>
        <taxon>Neopterygii</taxon>
        <taxon>Teleostei</taxon>
        <taxon>Neoteleostei</taxon>
        <taxon>Acanthomorphata</taxon>
        <taxon>Eupercaria</taxon>
        <taxon>Perciformes</taxon>
        <taxon>Cottioidei</taxon>
        <taxon>Cottales</taxon>
        <taxon>Liparidae</taxon>
        <taxon>Liparis</taxon>
    </lineage>
</organism>
<comment type="caution">
    <text evidence="4">The sequence shown here is derived from an EMBL/GenBank/DDBJ whole genome shotgun (WGS) entry which is preliminary data.</text>
</comment>
<dbReference type="PROSITE" id="PS00615">
    <property type="entry name" value="C_TYPE_LECTIN_1"/>
    <property type="match status" value="1"/>
</dbReference>
<dbReference type="SUPFAM" id="SSF56436">
    <property type="entry name" value="C-type lectin-like"/>
    <property type="match status" value="1"/>
</dbReference>
<keyword evidence="5" id="KW-1185">Reference proteome</keyword>
<keyword evidence="2" id="KW-1133">Transmembrane helix</keyword>
<keyword evidence="2" id="KW-0812">Transmembrane</keyword>
<evidence type="ECO:0000259" key="3">
    <source>
        <dbReference type="PROSITE" id="PS50041"/>
    </source>
</evidence>
<dbReference type="PROSITE" id="PS50041">
    <property type="entry name" value="C_TYPE_LECTIN_2"/>
    <property type="match status" value="1"/>
</dbReference>
<dbReference type="InterPro" id="IPR016187">
    <property type="entry name" value="CTDL_fold"/>
</dbReference>
<feature type="transmembrane region" description="Helical" evidence="2">
    <location>
        <begin position="35"/>
        <end position="55"/>
    </location>
</feature>
<dbReference type="InterPro" id="IPR018378">
    <property type="entry name" value="C-type_lectin_CS"/>
</dbReference>
<evidence type="ECO:0000313" key="4">
    <source>
        <dbReference type="EMBL" id="TNN32739.1"/>
    </source>
</evidence>
<dbReference type="InterPro" id="IPR016186">
    <property type="entry name" value="C-type_lectin-like/link_sf"/>
</dbReference>
<dbReference type="InterPro" id="IPR001304">
    <property type="entry name" value="C-type_lectin-like"/>
</dbReference>
<dbReference type="Pfam" id="PF00059">
    <property type="entry name" value="Lectin_C"/>
    <property type="match status" value="1"/>
</dbReference>
<evidence type="ECO:0000313" key="5">
    <source>
        <dbReference type="Proteomes" id="UP000314294"/>
    </source>
</evidence>
<reference evidence="4 5" key="1">
    <citation type="submission" date="2019-03" db="EMBL/GenBank/DDBJ databases">
        <title>First draft genome of Liparis tanakae, snailfish: a comprehensive survey of snailfish specific genes.</title>
        <authorList>
            <person name="Kim W."/>
            <person name="Song I."/>
            <person name="Jeong J.-H."/>
            <person name="Kim D."/>
            <person name="Kim S."/>
            <person name="Ryu S."/>
            <person name="Song J.Y."/>
            <person name="Lee S.K."/>
        </authorList>
    </citation>
    <scope>NUCLEOTIDE SEQUENCE [LARGE SCALE GENOMIC DNA]</scope>
    <source>
        <tissue evidence="4">Muscle</tissue>
    </source>
</reference>
<evidence type="ECO:0000256" key="2">
    <source>
        <dbReference type="SAM" id="Phobius"/>
    </source>
</evidence>
<keyword evidence="1" id="KW-1015">Disulfide bond</keyword>
<gene>
    <name evidence="4" type="primary">Asgr2_0</name>
    <name evidence="4" type="ORF">EYF80_057099</name>
</gene>
<dbReference type="InterPro" id="IPR050111">
    <property type="entry name" value="C-type_lectin/snaclec_domain"/>
</dbReference>
<dbReference type="OrthoDB" id="2142683at2759"/>
<dbReference type="SMART" id="SM00034">
    <property type="entry name" value="CLECT"/>
    <property type="match status" value="1"/>
</dbReference>
<sequence length="271" mass="30880">MTTEYHDEVENDNNSFWNKETAPVYVSGVSRFRRWLFPGLTATAILLLIIVLGATGASRSSWLWSLDQKVSNLTGSLSATQQLAEGAARDVHRLKFSVESNKDELSSGQEVRRRSQRRSYRVHTCSHCVRTSLSWPEARDWCSGHGAHLAMLTTDEEWGNQQRTQAGSLWDTEGNHLSVPLVQDFVIPHTSGAYYWLGLTDQRTGEWEWVNQTPYVMNRRRWRPGQPDAWTDHGQGPGDEDCAHLLFDGRLNDLHCATKMRFICQRHGQPA</sequence>
<dbReference type="EMBL" id="SRLO01002521">
    <property type="protein sequence ID" value="TNN32739.1"/>
    <property type="molecule type" value="Genomic_DNA"/>
</dbReference>
<proteinExistence type="predicted"/>
<protein>
    <submittedName>
        <fullName evidence="4">Asialoglycoprotein receptor 2</fullName>
    </submittedName>
</protein>